<feature type="compositionally biased region" description="Basic and acidic residues" evidence="2">
    <location>
        <begin position="894"/>
        <end position="919"/>
    </location>
</feature>
<dbReference type="GO" id="GO:0016556">
    <property type="term" value="P:mRNA modification"/>
    <property type="evidence" value="ECO:0007669"/>
    <property type="project" value="InterPro"/>
</dbReference>
<keyword evidence="1" id="KW-0479">Metal-binding</keyword>
<feature type="compositionally biased region" description="Basic and acidic residues" evidence="2">
    <location>
        <begin position="860"/>
        <end position="872"/>
    </location>
</feature>
<dbReference type="RefSeq" id="XP_034236720.1">
    <property type="nucleotide sequence ID" value="XM_034380829.1"/>
</dbReference>
<feature type="compositionally biased region" description="Basic and acidic residues" evidence="2">
    <location>
        <begin position="1179"/>
        <end position="1204"/>
    </location>
</feature>
<keyword evidence="4" id="KW-1185">Reference proteome</keyword>
<gene>
    <name evidence="5" type="primary">LOC117642554</name>
</gene>
<keyword evidence="1" id="KW-0862">Zinc</keyword>
<feature type="compositionally biased region" description="Polar residues" evidence="2">
    <location>
        <begin position="274"/>
        <end position="294"/>
    </location>
</feature>
<feature type="region of interest" description="Disordered" evidence="2">
    <location>
        <begin position="1"/>
        <end position="69"/>
    </location>
</feature>
<feature type="compositionally biased region" description="Basic and acidic residues" evidence="2">
    <location>
        <begin position="960"/>
        <end position="972"/>
    </location>
</feature>
<dbReference type="OrthoDB" id="6022762at2759"/>
<reference evidence="5" key="1">
    <citation type="submission" date="2025-08" db="UniProtKB">
        <authorList>
            <consortium name="RefSeq"/>
        </authorList>
    </citation>
    <scope>IDENTIFICATION</scope>
    <source>
        <tissue evidence="5">Total insect</tissue>
    </source>
</reference>
<sequence>MSKQQTRRKITLDSSLKQVHSNPTKDTHRRPSVFERLGTKAITSNPGLGAGNASQCSPSPNVKPKPTESFCRQWEQNGTCQYGKNCKYVSTHALISPSKRAAIKDASSKTNNKSCSSSSSSGSSSTGSESTSSEDTSSSGSSESVESSRHHRHRAKHVNSRKLKRYSSSSDKEHSKRNNLRAGKGLSPNKKGSHSVSAVNASALHKEMKHTKKRRSRDRSAGRSSPRKGGLGSTSGLKKSLSPLGPGLPGRSSNANSHKRRSQSPMLKGGKLGVQSSKLGLNSRNIGPQHNARSPPNHKGSRDRDRNREKEEREREREMEKEKERERENKKQRERELEKQRERERDREKEREKDRNRSRSPKMKMKEVISRSPRKDLKRRESPDPHHKPGRLSGGSQKGRDDGPSSKHKAPVGDHWHRKDDKEEDRKRGDERRHKDDSRKDARLLTGLIEKEHIRDRDRDRERERVHDREREKDKTKSLLQQGIPSLLTLNLHPNDFNAHAGGGGKERGVERNRSLERTGLLRNISMDRGRERSLDRVSERSRGSERDRRCRNNNGGLEKGLDHSGLEKELAKALARNREQERTFERNERVPERGLERGPDRGLDRGLERGLDRSVDRGLERGMDRNIKNERGLDRASPRVLDRDNDRGLERGLDRDPVQGRLERGFDRALERGLERGSPRLDRDHRFSDRSPGDRLFGATHLDHRESDDKGFDGMFEGRRDRGRFSDQSRYEKGVPLNDDRRMGPSDSVGFNEDRRRGRDGNRQEGRVGQWDARNERKRDHNHEREHGREREHGPRPYDGGQRPPGPNNPGKRNDWEWDQRGRRSGKDWDGPHRPDNSSVEKEWGRFPPGQNDWSGPPGDRRSGGWNDEWRSNNQNSPAAQLLQNRPPGRMLPLRDDSQNLLHKTDDLGTEEGLKGKDQTVLSDNKNDTKVDAKIENDTNHTMNHKRTREIGDGDDVSADSKRPYLEKDSALDEVLSDISDDADEILNREDSELNQLSHGDTAPAAGKENRLGNQQSALLSQANQAAASHTHHRRTGEGGENSGNLGFEEISDGELEEEARARGISDALGVDWASLVAETRPRLKIEKAGSTRQRWEGVTLLTYIGVSVEYAGPKLVKYILNSALSPQQDTSDKDSTIKVDEVSSSQEPEDAVDKASCSGVVEPGKQETNAKSEGVSDNDKQCGHSKTENLEEHPSINETDKLDISISKSLPAAENSLKANSEFMASGAKSKMVSDSKIKDTPSDSKCSVKSNCDQAGGGEESVHEPQRNKTVKQENENQDKQQCFKLLHPVAGIHAALLERKARRQALFSSSGPYKRALSARRDLAIRRQLCNLPPRETTCDNNPAADELFRLSLQLLERAS</sequence>
<dbReference type="InterPro" id="IPR000571">
    <property type="entry name" value="Znf_CCCH"/>
</dbReference>
<feature type="compositionally biased region" description="Polar residues" evidence="2">
    <location>
        <begin position="873"/>
        <end position="885"/>
    </location>
</feature>
<feature type="compositionally biased region" description="Basic and acidic residues" evidence="2">
    <location>
        <begin position="926"/>
        <end position="940"/>
    </location>
</feature>
<accession>A0A6P8YI88</accession>
<feature type="compositionally biased region" description="Basic and acidic residues" evidence="2">
    <location>
        <begin position="774"/>
        <end position="797"/>
    </location>
</feature>
<evidence type="ECO:0000256" key="1">
    <source>
        <dbReference type="PROSITE-ProRule" id="PRU00723"/>
    </source>
</evidence>
<dbReference type="KEGG" id="tpal:117642554"/>
<feature type="compositionally biased region" description="Basic and acidic residues" evidence="2">
    <location>
        <begin position="702"/>
        <end position="745"/>
    </location>
</feature>
<feature type="region of interest" description="Disordered" evidence="2">
    <location>
        <begin position="1022"/>
        <end position="1049"/>
    </location>
</feature>
<evidence type="ECO:0000259" key="3">
    <source>
        <dbReference type="PROSITE" id="PS50103"/>
    </source>
</evidence>
<dbReference type="GO" id="GO:0008270">
    <property type="term" value="F:zinc ion binding"/>
    <property type="evidence" value="ECO:0007669"/>
    <property type="project" value="UniProtKB-KW"/>
</dbReference>
<feature type="compositionally biased region" description="Low complexity" evidence="2">
    <location>
        <begin position="108"/>
        <end position="145"/>
    </location>
</feature>
<feature type="region of interest" description="Disordered" evidence="2">
    <location>
        <begin position="1127"/>
        <end position="1204"/>
    </location>
</feature>
<dbReference type="GeneID" id="117642554"/>
<feature type="compositionally biased region" description="Basic and acidic residues" evidence="2">
    <location>
        <begin position="560"/>
        <end position="694"/>
    </location>
</feature>
<feature type="compositionally biased region" description="Basic and acidic residues" evidence="2">
    <location>
        <begin position="1132"/>
        <end position="1143"/>
    </location>
</feature>
<evidence type="ECO:0000313" key="5">
    <source>
        <dbReference type="RefSeq" id="XP_034236720.1"/>
    </source>
</evidence>
<protein>
    <submittedName>
        <fullName evidence="5">Fl(2)d-associated complex component-like isoform X1</fullName>
    </submittedName>
</protein>
<feature type="compositionally biased region" description="Basic and acidic residues" evidence="2">
    <location>
        <begin position="505"/>
        <end position="517"/>
    </location>
</feature>
<dbReference type="GO" id="GO:0036396">
    <property type="term" value="C:RNA N6-methyladenosine methyltransferase complex"/>
    <property type="evidence" value="ECO:0007669"/>
    <property type="project" value="InterPro"/>
</dbReference>
<organism evidence="5">
    <name type="scientific">Thrips palmi</name>
    <name type="common">Melon thrips</name>
    <dbReference type="NCBI Taxonomy" id="161013"/>
    <lineage>
        <taxon>Eukaryota</taxon>
        <taxon>Metazoa</taxon>
        <taxon>Ecdysozoa</taxon>
        <taxon>Arthropoda</taxon>
        <taxon>Hexapoda</taxon>
        <taxon>Insecta</taxon>
        <taxon>Pterygota</taxon>
        <taxon>Neoptera</taxon>
        <taxon>Paraneoptera</taxon>
        <taxon>Thysanoptera</taxon>
        <taxon>Terebrantia</taxon>
        <taxon>Thripoidea</taxon>
        <taxon>Thripidae</taxon>
        <taxon>Thrips</taxon>
    </lineage>
</organism>
<dbReference type="InParanoid" id="A0A6P8YI88"/>
<name>A0A6P8YI88_THRPL</name>
<feature type="region of interest" description="Disordered" evidence="2">
    <location>
        <begin position="1229"/>
        <end position="1280"/>
    </location>
</feature>
<feature type="compositionally biased region" description="Basic and acidic residues" evidence="2">
    <location>
        <begin position="813"/>
        <end position="846"/>
    </location>
</feature>
<feature type="compositionally biased region" description="Basic residues" evidence="2">
    <location>
        <begin position="207"/>
        <end position="217"/>
    </location>
</feature>
<evidence type="ECO:0000256" key="2">
    <source>
        <dbReference type="SAM" id="MobiDB-lite"/>
    </source>
</evidence>
<feature type="compositionally biased region" description="Basic and acidic residues" evidence="2">
    <location>
        <begin position="1263"/>
        <end position="1280"/>
    </location>
</feature>
<feature type="region of interest" description="Disordered" evidence="2">
    <location>
        <begin position="95"/>
        <end position="974"/>
    </location>
</feature>
<feature type="compositionally biased region" description="Basic and acidic residues" evidence="2">
    <location>
        <begin position="300"/>
        <end position="357"/>
    </location>
</feature>
<feature type="compositionally biased region" description="Basic and acidic residues" evidence="2">
    <location>
        <begin position="753"/>
        <end position="767"/>
    </location>
</feature>
<proteinExistence type="predicted"/>
<dbReference type="InterPro" id="IPR040427">
    <property type="entry name" value="Flacc"/>
</dbReference>
<evidence type="ECO:0000313" key="4">
    <source>
        <dbReference type="Proteomes" id="UP000515158"/>
    </source>
</evidence>
<feature type="compositionally biased region" description="Polar residues" evidence="2">
    <location>
        <begin position="12"/>
        <end position="24"/>
    </location>
</feature>
<dbReference type="PROSITE" id="PS50103">
    <property type="entry name" value="ZF_C3H1"/>
    <property type="match status" value="1"/>
</dbReference>
<feature type="zinc finger region" description="C3H1-type" evidence="1">
    <location>
        <begin position="65"/>
        <end position="95"/>
    </location>
</feature>
<feature type="compositionally biased region" description="Low complexity" evidence="2">
    <location>
        <begin position="222"/>
        <end position="253"/>
    </location>
</feature>
<dbReference type="PANTHER" id="PTHR38563">
    <property type="entry name" value="FL(2)D-ASSOCIATED COMPLEX COMPONENT"/>
    <property type="match status" value="1"/>
</dbReference>
<keyword evidence="1" id="KW-0863">Zinc-finger</keyword>
<feature type="compositionally biased region" description="Basic and acidic residues" evidence="2">
    <location>
        <begin position="1234"/>
        <end position="1245"/>
    </location>
</feature>
<feature type="compositionally biased region" description="Polar residues" evidence="2">
    <location>
        <begin position="1246"/>
        <end position="1256"/>
    </location>
</feature>
<feature type="compositionally biased region" description="Basic residues" evidence="2">
    <location>
        <begin position="149"/>
        <end position="165"/>
    </location>
</feature>
<feature type="compositionally biased region" description="Basic and acidic residues" evidence="2">
    <location>
        <begin position="526"/>
        <end position="551"/>
    </location>
</feature>
<feature type="compositionally biased region" description="Polar residues" evidence="2">
    <location>
        <begin position="41"/>
        <end position="60"/>
    </location>
</feature>
<feature type="compositionally biased region" description="Basic and acidic residues" evidence="2">
    <location>
        <begin position="364"/>
        <end position="387"/>
    </location>
</feature>
<feature type="domain" description="C3H1-type" evidence="3">
    <location>
        <begin position="65"/>
        <end position="95"/>
    </location>
</feature>
<dbReference type="PANTHER" id="PTHR38563:SF1">
    <property type="entry name" value="FL(2)D-ASSOCIATED COMPLEX COMPONENT"/>
    <property type="match status" value="1"/>
</dbReference>
<dbReference type="Proteomes" id="UP000515158">
    <property type="component" value="Unplaced"/>
</dbReference>
<feature type="compositionally biased region" description="Basic and acidic residues" evidence="2">
    <location>
        <begin position="398"/>
        <end position="477"/>
    </location>
</feature>